<protein>
    <submittedName>
        <fullName evidence="1">DUF3135 domain-containing protein</fullName>
    </submittedName>
</protein>
<evidence type="ECO:0000313" key="1">
    <source>
        <dbReference type="EMBL" id="MFC3852017.1"/>
    </source>
</evidence>
<dbReference type="InterPro" id="IPR021482">
    <property type="entry name" value="DUF3135"/>
</dbReference>
<gene>
    <name evidence="1" type="ORF">ACFOOG_04135</name>
</gene>
<sequence length="128" mass="14607">MQPIEIPDFNELMRMAREEPEALETMRKEYTEQLLASAPPESLHRLQGMAFVLDAKRRTAHSPAEVCKAMSDLMLERLKVLQANFEDIKGIANTVNERKDEDYNSGISVQSAIDKTKVVSIFRPNQKD</sequence>
<proteinExistence type="predicted"/>
<organism evidence="1 2">
    <name type="scientific">Saccharospirillum mangrovi</name>
    <dbReference type="NCBI Taxonomy" id="2161747"/>
    <lineage>
        <taxon>Bacteria</taxon>
        <taxon>Pseudomonadati</taxon>
        <taxon>Pseudomonadota</taxon>
        <taxon>Gammaproteobacteria</taxon>
        <taxon>Oceanospirillales</taxon>
        <taxon>Saccharospirillaceae</taxon>
        <taxon>Saccharospirillum</taxon>
    </lineage>
</organism>
<dbReference type="Proteomes" id="UP001595617">
    <property type="component" value="Unassembled WGS sequence"/>
</dbReference>
<name>A0ABV7ZX86_9GAMM</name>
<keyword evidence="2" id="KW-1185">Reference proteome</keyword>
<reference evidence="2" key="1">
    <citation type="journal article" date="2019" name="Int. J. Syst. Evol. Microbiol.">
        <title>The Global Catalogue of Microorganisms (GCM) 10K type strain sequencing project: providing services to taxonomists for standard genome sequencing and annotation.</title>
        <authorList>
            <consortium name="The Broad Institute Genomics Platform"/>
            <consortium name="The Broad Institute Genome Sequencing Center for Infectious Disease"/>
            <person name="Wu L."/>
            <person name="Ma J."/>
        </authorList>
    </citation>
    <scope>NUCLEOTIDE SEQUENCE [LARGE SCALE GENOMIC DNA]</scope>
    <source>
        <strain evidence="2">IBRC 10765</strain>
    </source>
</reference>
<evidence type="ECO:0000313" key="2">
    <source>
        <dbReference type="Proteomes" id="UP001595617"/>
    </source>
</evidence>
<dbReference type="RefSeq" id="WP_380693673.1">
    <property type="nucleotide sequence ID" value="NZ_JBHRYR010000002.1"/>
</dbReference>
<accession>A0ABV7ZX86</accession>
<dbReference type="EMBL" id="JBHRYR010000002">
    <property type="protein sequence ID" value="MFC3852017.1"/>
    <property type="molecule type" value="Genomic_DNA"/>
</dbReference>
<comment type="caution">
    <text evidence="1">The sequence shown here is derived from an EMBL/GenBank/DDBJ whole genome shotgun (WGS) entry which is preliminary data.</text>
</comment>
<dbReference type="Pfam" id="PF11333">
    <property type="entry name" value="DUF3135"/>
    <property type="match status" value="1"/>
</dbReference>